<keyword evidence="1" id="KW-0808">Transferase</keyword>
<evidence type="ECO:0000256" key="3">
    <source>
        <dbReference type="ARBA" id="ARBA00038502"/>
    </source>
</evidence>
<sequence length="189" mass="21694">MTLTLYHTSQGIYISPLELKDTENLLELRLNNRLTHEPFEPKRDEQFYTLESQQRIINQRLEDALEDKAYMFGVYLLDGQLIGQITLSNVSRGVAQYADLGYLMDHRMQAKGYMTAAVGLALGYAFRALGLHRVQAAILLHNEASRRVLEKSGFRPEGVARQYLKINGQWQDHQTYAILAEDVLPDEHK</sequence>
<dbReference type="GO" id="GO:0005737">
    <property type="term" value="C:cytoplasm"/>
    <property type="evidence" value="ECO:0007669"/>
    <property type="project" value="TreeGrafter"/>
</dbReference>
<dbReference type="InterPro" id="IPR016181">
    <property type="entry name" value="Acyl_CoA_acyltransferase"/>
</dbReference>
<protein>
    <submittedName>
        <fullName evidence="5">Acetyltransferase</fullName>
    </submittedName>
</protein>
<reference evidence="5 6" key="1">
    <citation type="journal article" date="2015" name="Int. Biodeterior. Biodegradation">
        <title>Physiological and genetic screening methods for the isolation of methyl tert-butyl ether-degrading bacteria for bioremediation purposes.</title>
        <authorList>
            <person name="Guisado I.M."/>
            <person name="Purswani J."/>
            <person name="Gonzalez Lopez J."/>
            <person name="Pozo C."/>
        </authorList>
    </citation>
    <scope>NUCLEOTIDE SEQUENCE [LARGE SCALE GENOMIC DNA]</scope>
    <source>
        <strain evidence="5 6">SH7</strain>
    </source>
</reference>
<proteinExistence type="inferred from homology"/>
<dbReference type="Proteomes" id="UP000054709">
    <property type="component" value="Unassembled WGS sequence"/>
</dbReference>
<dbReference type="OrthoDB" id="9795206at2"/>
<feature type="domain" description="N-acetyltransferase" evidence="4">
    <location>
        <begin position="34"/>
        <end position="181"/>
    </location>
</feature>
<dbReference type="InterPro" id="IPR051531">
    <property type="entry name" value="N-acetyltransferase"/>
</dbReference>
<evidence type="ECO:0000313" key="6">
    <source>
        <dbReference type="Proteomes" id="UP000054709"/>
    </source>
</evidence>
<keyword evidence="6" id="KW-1185">Reference proteome</keyword>
<evidence type="ECO:0000256" key="2">
    <source>
        <dbReference type="ARBA" id="ARBA00023315"/>
    </source>
</evidence>
<dbReference type="RefSeq" id="WP_060623884.1">
    <property type="nucleotide sequence ID" value="NZ_LCZJ02000021.1"/>
</dbReference>
<gene>
    <name evidence="5" type="ORF">UQ64_00375</name>
</gene>
<dbReference type="EMBL" id="LCZJ02000021">
    <property type="protein sequence ID" value="KTD86283.1"/>
    <property type="molecule type" value="Genomic_DNA"/>
</dbReference>
<dbReference type="PANTHER" id="PTHR43792:SF8">
    <property type="entry name" value="[RIBOSOMAL PROTEIN US5]-ALANINE N-ACETYLTRANSFERASE"/>
    <property type="match status" value="1"/>
</dbReference>
<dbReference type="AlphaFoldDB" id="A0A0W1AYD3"/>
<comment type="caution">
    <text evidence="5">The sequence shown here is derived from an EMBL/GenBank/DDBJ whole genome shotgun (WGS) entry which is preliminary data.</text>
</comment>
<dbReference type="PANTHER" id="PTHR43792">
    <property type="entry name" value="GNAT FAMILY, PUTATIVE (AFU_ORTHOLOGUE AFUA_3G00765)-RELATED-RELATED"/>
    <property type="match status" value="1"/>
</dbReference>
<evidence type="ECO:0000256" key="1">
    <source>
        <dbReference type="ARBA" id="ARBA00022679"/>
    </source>
</evidence>
<organism evidence="5 6">
    <name type="scientific">Paenibacillus etheri</name>
    <dbReference type="NCBI Taxonomy" id="1306852"/>
    <lineage>
        <taxon>Bacteria</taxon>
        <taxon>Bacillati</taxon>
        <taxon>Bacillota</taxon>
        <taxon>Bacilli</taxon>
        <taxon>Bacillales</taxon>
        <taxon>Paenibacillaceae</taxon>
        <taxon>Paenibacillus</taxon>
    </lineage>
</organism>
<evidence type="ECO:0000313" key="5">
    <source>
        <dbReference type="EMBL" id="KTD86283.1"/>
    </source>
</evidence>
<dbReference type="GO" id="GO:0008999">
    <property type="term" value="F:protein-N-terminal-alanine acetyltransferase activity"/>
    <property type="evidence" value="ECO:0007669"/>
    <property type="project" value="TreeGrafter"/>
</dbReference>
<dbReference type="Pfam" id="PF13302">
    <property type="entry name" value="Acetyltransf_3"/>
    <property type="match status" value="1"/>
</dbReference>
<dbReference type="InterPro" id="IPR000182">
    <property type="entry name" value="GNAT_dom"/>
</dbReference>
<evidence type="ECO:0000259" key="4">
    <source>
        <dbReference type="PROSITE" id="PS51186"/>
    </source>
</evidence>
<dbReference type="PROSITE" id="PS51186">
    <property type="entry name" value="GNAT"/>
    <property type="match status" value="1"/>
</dbReference>
<dbReference type="Gene3D" id="3.40.630.30">
    <property type="match status" value="1"/>
</dbReference>
<dbReference type="SUPFAM" id="SSF55729">
    <property type="entry name" value="Acyl-CoA N-acyltransferases (Nat)"/>
    <property type="match status" value="1"/>
</dbReference>
<comment type="similarity">
    <text evidence="3">Belongs to the acetyltransferase family. RimJ subfamily.</text>
</comment>
<keyword evidence="2" id="KW-0012">Acyltransferase</keyword>
<name>A0A0W1AYD3_9BACL</name>
<accession>A0A0W1AYD3</accession>